<dbReference type="AlphaFoldDB" id="A0A6C0K5V4"/>
<reference evidence="1" key="1">
    <citation type="journal article" date="2020" name="Nature">
        <title>Giant virus diversity and host interactions through global metagenomics.</title>
        <authorList>
            <person name="Schulz F."/>
            <person name="Roux S."/>
            <person name="Paez-Espino D."/>
            <person name="Jungbluth S."/>
            <person name="Walsh D.A."/>
            <person name="Denef V.J."/>
            <person name="McMahon K.D."/>
            <person name="Konstantinidis K.T."/>
            <person name="Eloe-Fadrosh E.A."/>
            <person name="Kyrpides N.C."/>
            <person name="Woyke T."/>
        </authorList>
    </citation>
    <scope>NUCLEOTIDE SEQUENCE</scope>
    <source>
        <strain evidence="1">GVMAG-S-1101169-75</strain>
    </source>
</reference>
<protein>
    <recommendedName>
        <fullName evidence="2">Tail protein</fullName>
    </recommendedName>
</protein>
<evidence type="ECO:0008006" key="2">
    <source>
        <dbReference type="Google" id="ProtNLM"/>
    </source>
</evidence>
<organism evidence="1">
    <name type="scientific">viral metagenome</name>
    <dbReference type="NCBI Taxonomy" id="1070528"/>
    <lineage>
        <taxon>unclassified sequences</taxon>
        <taxon>metagenomes</taxon>
        <taxon>organismal metagenomes</taxon>
    </lineage>
</organism>
<dbReference type="EMBL" id="MN740785">
    <property type="protein sequence ID" value="QHU11464.1"/>
    <property type="molecule type" value="Genomic_DNA"/>
</dbReference>
<name>A0A6C0K5V4_9ZZZZ</name>
<evidence type="ECO:0000313" key="1">
    <source>
        <dbReference type="EMBL" id="QHU11464.1"/>
    </source>
</evidence>
<sequence length="386" mass="40255">MSLDVIRISNVKAPNPYQITKYSTYQSSKYTQNTYDISAYNKVSIITKASVISVTILEVTEATADSLVMVVAITIPAINNGNSIFAMGNYISSTGTLSFSKINYTGTLTWSSVTSVSLLLFTEDGISLYSSALTKVGGSSVNVTYSNNAVVDVLGDTTIVGNLNVTGNIQGASLNATSMVVTDTASVGTLNVTSGGATVQGNLNVTGSITGASLNATSMVVTDTVSIGTLSVTNSLTLNAPITSNNTTAPSSNQLGYIVSTSNSTEIVWGTSPYTTNNASLEIPAGTWIVWGQVFTGNSAGTTTGGIRIGFDITANTISSTLPYTYVANSPFEISFGNGYTYVSPQMIQYLQFTTATTIYLNTTVGYSGGTNPEYKGARISAMRVA</sequence>
<proteinExistence type="predicted"/>
<accession>A0A6C0K5V4</accession>